<feature type="transmembrane region" description="Helical" evidence="1">
    <location>
        <begin position="48"/>
        <end position="65"/>
    </location>
</feature>
<dbReference type="Pfam" id="PF16080">
    <property type="entry name" value="Phage_holin_2_3"/>
    <property type="match status" value="1"/>
</dbReference>
<evidence type="ECO:0008006" key="3">
    <source>
        <dbReference type="Google" id="ProtNLM"/>
    </source>
</evidence>
<proteinExistence type="predicted"/>
<dbReference type="AlphaFoldDB" id="A0A0H3ZTQ9"/>
<keyword evidence="1" id="KW-1133">Transmembrane helix</keyword>
<evidence type="ECO:0000256" key="1">
    <source>
        <dbReference type="SAM" id="Phobius"/>
    </source>
</evidence>
<protein>
    <recommendedName>
        <fullName evidence="3">Holin</fullName>
    </recommendedName>
</protein>
<dbReference type="InterPro" id="IPR032118">
    <property type="entry name" value="Phage_holin_HP1"/>
</dbReference>
<keyword evidence="1" id="KW-0812">Transmembrane</keyword>
<evidence type="ECO:0000313" key="2">
    <source>
        <dbReference type="EMBL" id="AKN39655.1"/>
    </source>
</evidence>
<sequence length="92" mass="10140">MLEKKQLWLTALAGVVAAFFIAKGEKVTQFFAGWVTVLGAFSVSEWGVIGGLFLGLASFILTWVYKHKNHEVLKSKVASGVPLETLLEEDDR</sequence>
<organism evidence="2">
    <name type="scientific">Vibrio sp. 1F_97</name>
    <dbReference type="NCBI Taxonomy" id="1652827"/>
    <lineage>
        <taxon>Bacteria</taxon>
        <taxon>Pseudomonadati</taxon>
        <taxon>Pseudomonadota</taxon>
        <taxon>Gammaproteobacteria</taxon>
        <taxon>Vibrionales</taxon>
        <taxon>Vibrionaceae</taxon>
        <taxon>Vibrio</taxon>
    </lineage>
</organism>
<dbReference type="EMBL" id="KP795655">
    <property type="protein sequence ID" value="AKN39655.1"/>
    <property type="molecule type" value="Genomic_DNA"/>
</dbReference>
<name>A0A0H3ZTQ9_9VIBR</name>
<accession>A0A0H3ZTQ9</accession>
<keyword evidence="1" id="KW-0472">Membrane</keyword>
<reference evidence="2" key="1">
    <citation type="journal article" date="2015" name="MBio">
        <title>Eco-Evolutionary Dynamics of Episomes among Ecologically Cohesive Bacterial Populations.</title>
        <authorList>
            <person name="Xue H."/>
            <person name="Cordero O.X."/>
            <person name="Camas F.M."/>
            <person name="Trimble W."/>
            <person name="Meyer F."/>
            <person name="Guglielmini J."/>
            <person name="Rocha E.P."/>
            <person name="Polz M.F."/>
        </authorList>
    </citation>
    <scope>NUCLEOTIDE SEQUENCE</scope>
    <source>
        <strain evidence="2">1F_97</strain>
    </source>
</reference>